<feature type="region of interest" description="Disordered" evidence="2">
    <location>
        <begin position="1"/>
        <end position="28"/>
    </location>
</feature>
<keyword evidence="1" id="KW-0059">Arsenical resistance</keyword>
<dbReference type="InterPro" id="IPR036196">
    <property type="entry name" value="Ptyr_pPase_sf"/>
</dbReference>
<reference evidence="4 5" key="1">
    <citation type="submission" date="2016-10" db="EMBL/GenBank/DDBJ databases">
        <title>Evaluation of Human, Veterinary and Environmental Mycobacterium chelonae Isolates by Core Genome Phylogenomic Analysis, Targeted Gene Comparison, and Anti-microbial Susceptibility Patterns: A Tale of Mistaken Identities.</title>
        <authorList>
            <person name="Fogelson S.B."/>
            <person name="Camus A.C."/>
            <person name="Lorenz W."/>
            <person name="Vasireddy R."/>
            <person name="Vasireddy S."/>
            <person name="Smith T."/>
            <person name="Brown-Elliott B.A."/>
            <person name="Wallace R.J.Jr."/>
            <person name="Hasan N.A."/>
            <person name="Reischl U."/>
            <person name="Sanchez S."/>
        </authorList>
    </citation>
    <scope>NUCLEOTIDE SEQUENCE [LARGE SCALE GENOMIC DNA]</scope>
    <source>
        <strain evidence="4 5">15518</strain>
    </source>
</reference>
<proteinExistence type="predicted"/>
<dbReference type="PANTHER" id="PTHR43428">
    <property type="entry name" value="ARSENATE REDUCTASE"/>
    <property type="match status" value="1"/>
</dbReference>
<evidence type="ECO:0000259" key="3">
    <source>
        <dbReference type="SMART" id="SM00226"/>
    </source>
</evidence>
<feature type="domain" description="Phosphotyrosine protein phosphatase I" evidence="3">
    <location>
        <begin position="1"/>
        <end position="115"/>
    </location>
</feature>
<sequence length="118" mass="12961">QMAAGLMRKHAGEHIDAHSAGTEPGESINQLSAESLLEVGVNITGEHPKPIDSELLRSVNRVVILGREAQLPAAEGVNVEYWDTDEPSQRGIDGIERMRLIRDDITDRVRQLASDIAR</sequence>
<keyword evidence="5" id="KW-1185">Reference proteome</keyword>
<name>A0A1S1M125_MYCCH</name>
<evidence type="ECO:0000256" key="1">
    <source>
        <dbReference type="ARBA" id="ARBA00022849"/>
    </source>
</evidence>
<evidence type="ECO:0000313" key="4">
    <source>
        <dbReference type="EMBL" id="OHU72357.1"/>
    </source>
</evidence>
<dbReference type="EMBL" id="MLIS01000474">
    <property type="protein sequence ID" value="OHU72357.1"/>
    <property type="molecule type" value="Genomic_DNA"/>
</dbReference>
<evidence type="ECO:0000313" key="5">
    <source>
        <dbReference type="Proteomes" id="UP000179441"/>
    </source>
</evidence>
<accession>A0A1S1M125</accession>
<evidence type="ECO:0000256" key="2">
    <source>
        <dbReference type="SAM" id="MobiDB-lite"/>
    </source>
</evidence>
<feature type="non-terminal residue" evidence="4">
    <location>
        <position position="1"/>
    </location>
</feature>
<dbReference type="Pfam" id="PF01451">
    <property type="entry name" value="LMWPc"/>
    <property type="match status" value="1"/>
</dbReference>
<dbReference type="AlphaFoldDB" id="A0A1S1M125"/>
<dbReference type="SUPFAM" id="SSF52788">
    <property type="entry name" value="Phosphotyrosine protein phosphatases I"/>
    <property type="match status" value="1"/>
</dbReference>
<dbReference type="GO" id="GO:0046685">
    <property type="term" value="P:response to arsenic-containing substance"/>
    <property type="evidence" value="ECO:0007669"/>
    <property type="project" value="UniProtKB-KW"/>
</dbReference>
<dbReference type="RefSeq" id="WP_070953062.1">
    <property type="nucleotide sequence ID" value="NZ_MLIS01000474.1"/>
</dbReference>
<protein>
    <submittedName>
        <fullName evidence="4">Phosphatase</fullName>
    </submittedName>
</protein>
<dbReference type="PANTHER" id="PTHR43428:SF1">
    <property type="entry name" value="ARSENATE REDUCTASE"/>
    <property type="match status" value="1"/>
</dbReference>
<comment type="caution">
    <text evidence="4">The sequence shown here is derived from an EMBL/GenBank/DDBJ whole genome shotgun (WGS) entry which is preliminary data.</text>
</comment>
<dbReference type="InterPro" id="IPR023485">
    <property type="entry name" value="Ptyr_pPase"/>
</dbReference>
<gene>
    <name evidence="4" type="ORF">BKG84_29170</name>
</gene>
<dbReference type="Proteomes" id="UP000179441">
    <property type="component" value="Unassembled WGS sequence"/>
</dbReference>
<dbReference type="SMART" id="SM00226">
    <property type="entry name" value="LMWPc"/>
    <property type="match status" value="1"/>
</dbReference>
<organism evidence="4 5">
    <name type="scientific">Mycobacteroides chelonae</name>
    <name type="common">Mycobacterium chelonae</name>
    <dbReference type="NCBI Taxonomy" id="1774"/>
    <lineage>
        <taxon>Bacteria</taxon>
        <taxon>Bacillati</taxon>
        <taxon>Actinomycetota</taxon>
        <taxon>Actinomycetes</taxon>
        <taxon>Mycobacteriales</taxon>
        <taxon>Mycobacteriaceae</taxon>
        <taxon>Mycobacteroides</taxon>
    </lineage>
</organism>
<dbReference type="Gene3D" id="3.40.50.2300">
    <property type="match status" value="1"/>
</dbReference>